<comment type="caution">
    <text evidence="2">The sequence shown here is derived from an EMBL/GenBank/DDBJ whole genome shotgun (WGS) entry which is preliminary data.</text>
</comment>
<dbReference type="OrthoDB" id="3795607at2759"/>
<keyword evidence="1" id="KW-0472">Membrane</keyword>
<protein>
    <submittedName>
        <fullName evidence="2">Uncharacterized protein</fullName>
    </submittedName>
</protein>
<dbReference type="Proteomes" id="UP000813461">
    <property type="component" value="Unassembled WGS sequence"/>
</dbReference>
<evidence type="ECO:0000313" key="2">
    <source>
        <dbReference type="EMBL" id="KAH7071704.1"/>
    </source>
</evidence>
<name>A0A8K0QUC2_9PLEO</name>
<keyword evidence="1" id="KW-0812">Transmembrane</keyword>
<evidence type="ECO:0000256" key="1">
    <source>
        <dbReference type="SAM" id="Phobius"/>
    </source>
</evidence>
<gene>
    <name evidence="2" type="ORF">FB567DRAFT_554350</name>
</gene>
<keyword evidence="1" id="KW-1133">Transmembrane helix</keyword>
<feature type="transmembrane region" description="Helical" evidence="1">
    <location>
        <begin position="49"/>
        <end position="68"/>
    </location>
</feature>
<sequence>MSLAASNNQEEASCYAMNSFHTGIQSQIVENSNVKYKCLLPELEDVSLYPWQVTGVATMLLAIFGYILQRPDALGSTREAAKSPKGLKSSGMLACDQTSMDTSLMTLVTSFCTRFHQDFDESGTPVYGIMHLSVPVGVIKQWVNEVIAKFPEIHLIVSYDDDSALDSSRYEKYFITAKVVKNWGNIEYEPERYRYIFDKKSPKTA</sequence>
<dbReference type="EMBL" id="JAGMVJ010000024">
    <property type="protein sequence ID" value="KAH7071704.1"/>
    <property type="molecule type" value="Genomic_DNA"/>
</dbReference>
<keyword evidence="3" id="KW-1185">Reference proteome</keyword>
<organism evidence="2 3">
    <name type="scientific">Paraphoma chrysanthemicola</name>
    <dbReference type="NCBI Taxonomy" id="798071"/>
    <lineage>
        <taxon>Eukaryota</taxon>
        <taxon>Fungi</taxon>
        <taxon>Dikarya</taxon>
        <taxon>Ascomycota</taxon>
        <taxon>Pezizomycotina</taxon>
        <taxon>Dothideomycetes</taxon>
        <taxon>Pleosporomycetidae</taxon>
        <taxon>Pleosporales</taxon>
        <taxon>Pleosporineae</taxon>
        <taxon>Phaeosphaeriaceae</taxon>
        <taxon>Paraphoma</taxon>
    </lineage>
</organism>
<reference evidence="2" key="1">
    <citation type="journal article" date="2021" name="Nat. Commun.">
        <title>Genetic determinants of endophytism in the Arabidopsis root mycobiome.</title>
        <authorList>
            <person name="Mesny F."/>
            <person name="Miyauchi S."/>
            <person name="Thiergart T."/>
            <person name="Pickel B."/>
            <person name="Atanasova L."/>
            <person name="Karlsson M."/>
            <person name="Huettel B."/>
            <person name="Barry K.W."/>
            <person name="Haridas S."/>
            <person name="Chen C."/>
            <person name="Bauer D."/>
            <person name="Andreopoulos W."/>
            <person name="Pangilinan J."/>
            <person name="LaButti K."/>
            <person name="Riley R."/>
            <person name="Lipzen A."/>
            <person name="Clum A."/>
            <person name="Drula E."/>
            <person name="Henrissat B."/>
            <person name="Kohler A."/>
            <person name="Grigoriev I.V."/>
            <person name="Martin F.M."/>
            <person name="Hacquard S."/>
        </authorList>
    </citation>
    <scope>NUCLEOTIDE SEQUENCE</scope>
    <source>
        <strain evidence="2">MPI-SDFR-AT-0120</strain>
    </source>
</reference>
<dbReference type="AlphaFoldDB" id="A0A8K0QUC2"/>
<evidence type="ECO:0000313" key="3">
    <source>
        <dbReference type="Proteomes" id="UP000813461"/>
    </source>
</evidence>
<accession>A0A8K0QUC2</accession>
<proteinExistence type="predicted"/>